<evidence type="ECO:0000313" key="2">
    <source>
        <dbReference type="EMBL" id="MPC66478.1"/>
    </source>
</evidence>
<dbReference type="EMBL" id="VSRR010024812">
    <property type="protein sequence ID" value="MPC66478.1"/>
    <property type="molecule type" value="Genomic_DNA"/>
</dbReference>
<dbReference type="Proteomes" id="UP000324222">
    <property type="component" value="Unassembled WGS sequence"/>
</dbReference>
<gene>
    <name evidence="2" type="ORF">E2C01_060626</name>
</gene>
<dbReference type="AlphaFoldDB" id="A0A5B7HBY8"/>
<proteinExistence type="predicted"/>
<feature type="compositionally biased region" description="Basic and acidic residues" evidence="1">
    <location>
        <begin position="40"/>
        <end position="62"/>
    </location>
</feature>
<comment type="caution">
    <text evidence="2">The sequence shown here is derived from an EMBL/GenBank/DDBJ whole genome shotgun (WGS) entry which is preliminary data.</text>
</comment>
<keyword evidence="3" id="KW-1185">Reference proteome</keyword>
<organism evidence="2 3">
    <name type="scientific">Portunus trituberculatus</name>
    <name type="common">Swimming crab</name>
    <name type="synonym">Neptunus trituberculatus</name>
    <dbReference type="NCBI Taxonomy" id="210409"/>
    <lineage>
        <taxon>Eukaryota</taxon>
        <taxon>Metazoa</taxon>
        <taxon>Ecdysozoa</taxon>
        <taxon>Arthropoda</taxon>
        <taxon>Crustacea</taxon>
        <taxon>Multicrustacea</taxon>
        <taxon>Malacostraca</taxon>
        <taxon>Eumalacostraca</taxon>
        <taxon>Eucarida</taxon>
        <taxon>Decapoda</taxon>
        <taxon>Pleocyemata</taxon>
        <taxon>Brachyura</taxon>
        <taxon>Eubrachyura</taxon>
        <taxon>Portunoidea</taxon>
        <taxon>Portunidae</taxon>
        <taxon>Portuninae</taxon>
        <taxon>Portunus</taxon>
    </lineage>
</organism>
<evidence type="ECO:0000313" key="3">
    <source>
        <dbReference type="Proteomes" id="UP000324222"/>
    </source>
</evidence>
<feature type="compositionally biased region" description="Basic residues" evidence="1">
    <location>
        <begin position="20"/>
        <end position="30"/>
    </location>
</feature>
<evidence type="ECO:0000256" key="1">
    <source>
        <dbReference type="SAM" id="MobiDB-lite"/>
    </source>
</evidence>
<protein>
    <submittedName>
        <fullName evidence="2">Uncharacterized protein</fullName>
    </submittedName>
</protein>
<reference evidence="2 3" key="1">
    <citation type="submission" date="2019-05" db="EMBL/GenBank/DDBJ databases">
        <title>Another draft genome of Portunus trituberculatus and its Hox gene families provides insights of decapod evolution.</title>
        <authorList>
            <person name="Jeong J.-H."/>
            <person name="Song I."/>
            <person name="Kim S."/>
            <person name="Choi T."/>
            <person name="Kim D."/>
            <person name="Ryu S."/>
            <person name="Kim W."/>
        </authorList>
    </citation>
    <scope>NUCLEOTIDE SEQUENCE [LARGE SCALE GENOMIC DNA]</scope>
    <source>
        <tissue evidence="2">Muscle</tissue>
    </source>
</reference>
<name>A0A5B7HBY8_PORTR</name>
<feature type="region of interest" description="Disordered" evidence="1">
    <location>
        <begin position="1"/>
        <end position="62"/>
    </location>
</feature>
<accession>A0A5B7HBY8</accession>
<sequence>MKRVGTRAAPGCREDCGPLRRTRTERRLRLRGLVNQRGVSEGDRTKWLGGRDRGKEGGTKEL</sequence>